<dbReference type="InterPro" id="IPR031475">
    <property type="entry name" value="NBD_C"/>
</dbReference>
<keyword evidence="10" id="KW-1185">Reference proteome</keyword>
<organism evidence="9 10">
    <name type="scientific">Carboxydichorda subterranea</name>
    <dbReference type="NCBI Taxonomy" id="3109565"/>
    <lineage>
        <taxon>Bacteria</taxon>
        <taxon>Bacillati</taxon>
        <taxon>Bacillota</taxon>
        <taxon>Limnochordia</taxon>
        <taxon>Limnochordales</taxon>
        <taxon>Geochordaceae</taxon>
        <taxon>Carboxydichorda</taxon>
    </lineage>
</organism>
<evidence type="ECO:0000256" key="5">
    <source>
        <dbReference type="ARBA" id="ARBA00022840"/>
    </source>
</evidence>
<proteinExistence type="inferred from homology"/>
<keyword evidence="5" id="KW-0067">ATP-binding</keyword>
<evidence type="ECO:0000256" key="4">
    <source>
        <dbReference type="ARBA" id="ARBA00022777"/>
    </source>
</evidence>
<gene>
    <name evidence="9" type="ORF">U7230_10645</name>
</gene>
<dbReference type="InterPro" id="IPR010737">
    <property type="entry name" value="4-carb_acid_sugar_kinase_N"/>
</dbReference>
<evidence type="ECO:0000259" key="8">
    <source>
        <dbReference type="Pfam" id="PF17042"/>
    </source>
</evidence>
<keyword evidence="3" id="KW-0547">Nucleotide-binding</keyword>
<dbReference type="EMBL" id="CP141615">
    <property type="protein sequence ID" value="WRP16548.1"/>
    <property type="molecule type" value="Genomic_DNA"/>
</dbReference>
<feature type="domain" description="Four-carbon acid sugar kinase N-terminal" evidence="7">
    <location>
        <begin position="24"/>
        <end position="262"/>
    </location>
</feature>
<name>A0ABZ1BVD4_9FIRM</name>
<dbReference type="Pfam" id="PF17042">
    <property type="entry name" value="NBD_C"/>
    <property type="match status" value="1"/>
</dbReference>
<dbReference type="SUPFAM" id="SSF142764">
    <property type="entry name" value="YgbK-like"/>
    <property type="match status" value="1"/>
</dbReference>
<evidence type="ECO:0000256" key="3">
    <source>
        <dbReference type="ARBA" id="ARBA00022741"/>
    </source>
</evidence>
<evidence type="ECO:0000259" key="7">
    <source>
        <dbReference type="Pfam" id="PF07005"/>
    </source>
</evidence>
<feature type="domain" description="Four-carbon acid sugar kinase nucleotide binding" evidence="8">
    <location>
        <begin position="297"/>
        <end position="464"/>
    </location>
</feature>
<evidence type="ECO:0000313" key="9">
    <source>
        <dbReference type="EMBL" id="WRP16548.1"/>
    </source>
</evidence>
<dbReference type="InterPro" id="IPR042213">
    <property type="entry name" value="NBD_C_sf"/>
</dbReference>
<keyword evidence="4 9" id="KW-0418">Kinase</keyword>
<evidence type="ECO:0000256" key="6">
    <source>
        <dbReference type="ARBA" id="ARBA00023277"/>
    </source>
</evidence>
<reference evidence="9 10" key="1">
    <citation type="journal article" date="2024" name="Front. Microbiol.">
        <title>Novel thermophilic genera Geochorda gen. nov. and Carboxydochorda gen. nov. from the deep terrestrial subsurface reveal the ecophysiological diversity in the class Limnochordia.</title>
        <authorList>
            <person name="Karnachuk O.V."/>
            <person name="Lukina A.P."/>
            <person name="Avakyan M.R."/>
            <person name="Kadnikov V.V."/>
            <person name="Begmatov S."/>
            <person name="Beletsky A.V."/>
            <person name="Vlasova K.G."/>
            <person name="Novikov A.A."/>
            <person name="Shcherbakova V.A."/>
            <person name="Mardanov A.V."/>
            <person name="Ravin N.V."/>
        </authorList>
    </citation>
    <scope>NUCLEOTIDE SEQUENCE [LARGE SCALE GENOMIC DNA]</scope>
    <source>
        <strain evidence="9 10">L945</strain>
    </source>
</reference>
<dbReference type="RefSeq" id="WP_324715821.1">
    <property type="nucleotide sequence ID" value="NZ_CP141615.1"/>
</dbReference>
<evidence type="ECO:0000256" key="1">
    <source>
        <dbReference type="ARBA" id="ARBA00005715"/>
    </source>
</evidence>
<dbReference type="GO" id="GO:0016301">
    <property type="term" value="F:kinase activity"/>
    <property type="evidence" value="ECO:0007669"/>
    <property type="project" value="UniProtKB-KW"/>
</dbReference>
<keyword evidence="6" id="KW-0119">Carbohydrate metabolism</keyword>
<evidence type="ECO:0000313" key="10">
    <source>
        <dbReference type="Proteomes" id="UP001332192"/>
    </source>
</evidence>
<dbReference type="Gene3D" id="3.40.50.10840">
    <property type="entry name" value="Putative sugar-binding, N-terminal domain"/>
    <property type="match status" value="1"/>
</dbReference>
<keyword evidence="2" id="KW-0808">Transferase</keyword>
<dbReference type="Proteomes" id="UP001332192">
    <property type="component" value="Chromosome"/>
</dbReference>
<evidence type="ECO:0000256" key="2">
    <source>
        <dbReference type="ARBA" id="ARBA00022679"/>
    </source>
</evidence>
<sequence>MIDNGSRPHHHHRDASGGLPPFGVVVADDLTGANATGVLLARQGLRALSVMDPGPETLRWAMDWIDRGPRPGVLLFNTASRSIEPAVAAARVRRTLAPVIEHRTPVPIVAKRIDSTARGNLGAEVAAALDVLGPESFAVVTAAYPASGRTVVGGYLLVEGTPVTRTGAAHDPLAPVRCSHLPTLLQHQQPGEVAHVPLGKVMEGARAVGSAIVDALSAGQRTIVADAVSDEDIGVLADATVHVATQLHLRAVCADPGPLTAAALARLLPATAPSETPRAVGEVAAALEPRAPSSPVLVVAGSTTELTRRQLARLERELGVSLVVADAGLLSCEVTSKRSQEIQRLARHLSERGHHPVRGIRTIGDDAHALLQLPPRQQARLLEAVGEAVRQATEAIVRREGRPPAGLYLSGGDVTAAVVRALGAVAIELVDEVLPLAALGRLAGGPFSGVRVVSKGGLVGGEDAAVSCVRRLMSP</sequence>
<dbReference type="Gene3D" id="3.40.980.20">
    <property type="entry name" value="Four-carbon acid sugar kinase, nucleotide binding domain"/>
    <property type="match status" value="1"/>
</dbReference>
<dbReference type="Pfam" id="PF07005">
    <property type="entry name" value="SBD_N"/>
    <property type="match status" value="1"/>
</dbReference>
<comment type="similarity">
    <text evidence="1">Belongs to the four-carbon acid sugar kinase family.</text>
</comment>
<dbReference type="InterPro" id="IPR037051">
    <property type="entry name" value="4-carb_acid_sugar_kinase_N_sf"/>
</dbReference>
<accession>A0ABZ1BVD4</accession>
<protein>
    <submittedName>
        <fullName evidence="9">Four-carbon acid sugar kinase family protein</fullName>
    </submittedName>
</protein>